<evidence type="ECO:0000313" key="2">
    <source>
        <dbReference type="EMBL" id="MFD2890415.1"/>
    </source>
</evidence>
<gene>
    <name evidence="2" type="ORF">ACFS5J_00085</name>
</gene>
<reference evidence="3" key="1">
    <citation type="journal article" date="2019" name="Int. J. Syst. Evol. Microbiol.">
        <title>The Global Catalogue of Microorganisms (GCM) 10K type strain sequencing project: providing services to taxonomists for standard genome sequencing and annotation.</title>
        <authorList>
            <consortium name="The Broad Institute Genomics Platform"/>
            <consortium name="The Broad Institute Genome Sequencing Center for Infectious Disease"/>
            <person name="Wu L."/>
            <person name="Ma J."/>
        </authorList>
    </citation>
    <scope>NUCLEOTIDE SEQUENCE [LARGE SCALE GENOMIC DNA]</scope>
    <source>
        <strain evidence="3">KCTC 22671</strain>
    </source>
</reference>
<proteinExistence type="predicted"/>
<dbReference type="EMBL" id="JBHUPC010000004">
    <property type="protein sequence ID" value="MFD2890415.1"/>
    <property type="molecule type" value="Genomic_DNA"/>
</dbReference>
<protein>
    <submittedName>
        <fullName evidence="2">DUF5723 family protein</fullName>
    </submittedName>
</protein>
<comment type="caution">
    <text evidence="2">The sequence shown here is derived from an EMBL/GenBank/DDBJ whole genome shotgun (WGS) entry which is preliminary data.</text>
</comment>
<accession>A0ABW5YHI3</accession>
<keyword evidence="3" id="KW-1185">Reference proteome</keyword>
<feature type="domain" description="DUF5723" evidence="1">
    <location>
        <begin position="40"/>
        <end position="424"/>
    </location>
</feature>
<evidence type="ECO:0000313" key="3">
    <source>
        <dbReference type="Proteomes" id="UP001597534"/>
    </source>
</evidence>
<dbReference type="Pfam" id="PF18990">
    <property type="entry name" value="DUF5723"/>
    <property type="match status" value="1"/>
</dbReference>
<dbReference type="InterPro" id="IPR043781">
    <property type="entry name" value="DUF5723"/>
</dbReference>
<sequence>MKNTLLTLCCLATIYSFGQEHFSGINISKRNGLLNATVNPAELTNMTSKYEINAFAFSANVSNNKISIGDVLNGDNVEDKIFTGSEPVNLRLDAIVQGPGFGMRYKKWGFAVTSAGNIKSNAIDVDVNFGNALTNSLISSSQINSNYNQRMNAMTWGEIGLSAARDIFENEMHKFSAGATFKMLFPGSYMNLGVDRLNGTVTNVLGDVYLSNAYASVNIAYSGNLANDYSDSSNYSKLFAGGLNGYAVDFGVNYQWKGDSNDDTDYAANYKLNAGASVRNLGSMKFKDDNNNDTDYTLEIQGLESLNLNQFEDTNSITDIEQTLLDSGYLTKNTSNNDFKVTLPTVLNAYVDYNLYNKWYISGYLQQKISDDTQNDFSTIQNIVTLTPRFAGKNYEIYVPFSQNEVSDFTTGFGFRLAGFFMGSGSAITALLNDSKQADFYMGYRVGF</sequence>
<dbReference type="RefSeq" id="WP_379809849.1">
    <property type="nucleotide sequence ID" value="NZ_JBHUPC010000004.1"/>
</dbReference>
<evidence type="ECO:0000259" key="1">
    <source>
        <dbReference type="Pfam" id="PF18990"/>
    </source>
</evidence>
<organism evidence="2 3">
    <name type="scientific">Flavobacterium chuncheonense</name>
    <dbReference type="NCBI Taxonomy" id="2026653"/>
    <lineage>
        <taxon>Bacteria</taxon>
        <taxon>Pseudomonadati</taxon>
        <taxon>Bacteroidota</taxon>
        <taxon>Flavobacteriia</taxon>
        <taxon>Flavobacteriales</taxon>
        <taxon>Flavobacteriaceae</taxon>
        <taxon>Flavobacterium</taxon>
    </lineage>
</organism>
<name>A0ABW5YHI3_9FLAO</name>
<dbReference type="Proteomes" id="UP001597534">
    <property type="component" value="Unassembled WGS sequence"/>
</dbReference>